<keyword evidence="2" id="KW-1185">Reference proteome</keyword>
<dbReference type="RefSeq" id="WP_319988166.1">
    <property type="nucleotide sequence ID" value="NZ_JAXAVV010000020.1"/>
</dbReference>
<proteinExistence type="predicted"/>
<dbReference type="Proteomes" id="UP001271792">
    <property type="component" value="Unassembled WGS sequence"/>
</dbReference>
<evidence type="ECO:0000313" key="1">
    <source>
        <dbReference type="EMBL" id="MDX8054374.1"/>
    </source>
</evidence>
<reference evidence="1 2" key="1">
    <citation type="submission" date="2023-11" db="EMBL/GenBank/DDBJ databases">
        <title>Lentzea sokolovensis, sp. nov., Lentzea kristufkii, sp. nov., and Lentzea miocenensis, sp. nov., rare actinobacteria from Sokolov Coal Basin, Miocene lacustrine sediment, Czech Republic.</title>
        <authorList>
            <person name="Lara A."/>
            <person name="Kotroba L."/>
            <person name="Nouioui I."/>
            <person name="Neumann-Schaal M."/>
            <person name="Mast Y."/>
            <person name="Chronakova A."/>
        </authorList>
    </citation>
    <scope>NUCLEOTIDE SEQUENCE [LARGE SCALE GENOMIC DNA]</scope>
    <source>
        <strain evidence="1 2">BCCO 10_0798</strain>
    </source>
</reference>
<sequence length="218" mass="23766">MPIAIAALALRYWLRRQTPLDPSSWLPAAFLVVGVQQLSISIPAYGIATSRTLDALTGPAVLFFGSWAVAVATCVTAHRAGRVLLGPLVAELGSADLRLTLDVRAAVNGPELVSAQIVVDRDRVEWTVYLHAGRGRGSRLDRSVPFRDLIRVMRVTLPVVPELRPWTVLPGGITLYAQAGPAVLLTSIDDEWLIPVHDSVLVTELLNRRRELWALGTN</sequence>
<dbReference type="EMBL" id="JAXAVV010000020">
    <property type="protein sequence ID" value="MDX8054374.1"/>
    <property type="molecule type" value="Genomic_DNA"/>
</dbReference>
<comment type="caution">
    <text evidence="1">The sequence shown here is derived from an EMBL/GenBank/DDBJ whole genome shotgun (WGS) entry which is preliminary data.</text>
</comment>
<gene>
    <name evidence="1" type="ORF">SK571_33820</name>
</gene>
<protein>
    <submittedName>
        <fullName evidence="1">Uncharacterized protein</fullName>
    </submittedName>
</protein>
<accession>A0ABU4U256</accession>
<evidence type="ECO:0000313" key="2">
    <source>
        <dbReference type="Proteomes" id="UP001271792"/>
    </source>
</evidence>
<organism evidence="1 2">
    <name type="scientific">Lentzea kristufekii</name>
    <dbReference type="NCBI Taxonomy" id="3095430"/>
    <lineage>
        <taxon>Bacteria</taxon>
        <taxon>Bacillati</taxon>
        <taxon>Actinomycetota</taxon>
        <taxon>Actinomycetes</taxon>
        <taxon>Pseudonocardiales</taxon>
        <taxon>Pseudonocardiaceae</taxon>
        <taxon>Lentzea</taxon>
    </lineage>
</organism>
<name>A0ABU4U256_9PSEU</name>